<dbReference type="RefSeq" id="WP_011611031.1">
    <property type="nucleotide sequence ID" value="NC_008312.1"/>
</dbReference>
<reference evidence="1" key="1">
    <citation type="submission" date="2006-06" db="EMBL/GenBank/DDBJ databases">
        <title>Complete sequence of Trichodesmium erythraeum IMS101.</title>
        <authorList>
            <consortium name="US DOE Joint Genome Institute"/>
            <person name="Copeland A."/>
            <person name="Lucas S."/>
            <person name="Lapidus A."/>
            <person name="Barry K."/>
            <person name="Detter J.C."/>
            <person name="Glavina del Rio T."/>
            <person name="Hammon N."/>
            <person name="Israni S."/>
            <person name="Dalin E."/>
            <person name="Tice H."/>
            <person name="Pitluck S."/>
            <person name="Kiss H."/>
            <person name="Munk A.C."/>
            <person name="Brettin T."/>
            <person name="Bruce D."/>
            <person name="Han C."/>
            <person name="Tapia R."/>
            <person name="Gilna P."/>
            <person name="Schmutz J."/>
            <person name="Larimer F."/>
            <person name="Land M."/>
            <person name="Hauser L."/>
            <person name="Kyrpides N."/>
            <person name="Kim E."/>
            <person name="Richardson P."/>
        </authorList>
    </citation>
    <scope>NUCLEOTIDE SEQUENCE [LARGE SCALE GENOMIC DNA]</scope>
    <source>
        <strain evidence="1">IMS101</strain>
    </source>
</reference>
<dbReference type="KEGG" id="ter:Tery_1336"/>
<dbReference type="HOGENOM" id="CLU_103642_0_0_3"/>
<accession>Q116C2</accession>
<proteinExistence type="predicted"/>
<evidence type="ECO:0000313" key="1">
    <source>
        <dbReference type="EMBL" id="ABG50652.1"/>
    </source>
</evidence>
<gene>
    <name evidence="1" type="ordered locus">Tery_1336</name>
</gene>
<dbReference type="AlphaFoldDB" id="Q116C2"/>
<dbReference type="eggNOG" id="ENOG50334MY">
    <property type="taxonomic scope" value="Bacteria"/>
</dbReference>
<dbReference type="STRING" id="203124.Tery_1336"/>
<dbReference type="EMBL" id="CP000393">
    <property type="protein sequence ID" value="ABG50652.1"/>
    <property type="molecule type" value="Genomic_DNA"/>
</dbReference>
<name>Q116C2_TRIEI</name>
<protein>
    <submittedName>
        <fullName evidence="1">Uncharacterized protein</fullName>
    </submittedName>
</protein>
<dbReference type="OrthoDB" id="422386at2"/>
<organism evidence="1">
    <name type="scientific">Trichodesmium erythraeum (strain IMS101)</name>
    <dbReference type="NCBI Taxonomy" id="203124"/>
    <lineage>
        <taxon>Bacteria</taxon>
        <taxon>Bacillati</taxon>
        <taxon>Cyanobacteriota</taxon>
        <taxon>Cyanophyceae</taxon>
        <taxon>Oscillatoriophycideae</taxon>
        <taxon>Oscillatoriales</taxon>
        <taxon>Microcoleaceae</taxon>
        <taxon>Trichodesmium</taxon>
    </lineage>
</organism>
<sequence>MNNQPSRSEFSPNNASSEIELDLLSAIVLEDLAYPWNPKAPESDAYFNSLEQKLPLSDLLNDVEMTSTCQNFYSQTDKLWIIIDTQNALYKKFAGFAPKNFLKKLVKIAINVVDQVNRLGSTLSLSDQLVHCVSEVLPGWDLEDLEVMARPLAYSMRGEKNDTVENILATMESVEWHDLSEVEQARLSLAIALYAISQVSS</sequence>